<evidence type="ECO:0000256" key="4">
    <source>
        <dbReference type="ARBA" id="ARBA00022679"/>
    </source>
</evidence>
<dbReference type="SUPFAM" id="SSF47384">
    <property type="entry name" value="Homodimeric domain of signal transducing histidine kinase"/>
    <property type="match status" value="1"/>
</dbReference>
<evidence type="ECO:0000256" key="1">
    <source>
        <dbReference type="ARBA" id="ARBA00000085"/>
    </source>
</evidence>
<accession>A0AAP2DI13</accession>
<dbReference type="Pfam" id="PF02518">
    <property type="entry name" value="HATPase_c"/>
    <property type="match status" value="1"/>
</dbReference>
<dbReference type="InterPro" id="IPR036890">
    <property type="entry name" value="HATPase_C_sf"/>
</dbReference>
<dbReference type="SMART" id="SM00387">
    <property type="entry name" value="HATPase_c"/>
    <property type="match status" value="1"/>
</dbReference>
<dbReference type="Gene3D" id="1.10.287.130">
    <property type="match status" value="1"/>
</dbReference>
<evidence type="ECO:0000313" key="8">
    <source>
        <dbReference type="Proteomes" id="UP001319200"/>
    </source>
</evidence>
<reference evidence="7 8" key="1">
    <citation type="submission" date="2021-05" db="EMBL/GenBank/DDBJ databases">
        <title>A Polyphasic approach of four new species of the genus Ohtaekwangia: Ohtaekwangia histidinii sp. nov., Ohtaekwangia cretensis sp. nov., Ohtaekwangia indiensis sp. nov., Ohtaekwangia reichenbachii sp. nov. from diverse environment.</title>
        <authorList>
            <person name="Octaviana S."/>
        </authorList>
    </citation>
    <scope>NUCLEOTIDE SEQUENCE [LARGE SCALE GENOMIC DNA]</scope>
    <source>
        <strain evidence="7 8">PWU4</strain>
    </source>
</reference>
<dbReference type="FunFam" id="3.30.565.10:FF:000006">
    <property type="entry name" value="Sensor histidine kinase WalK"/>
    <property type="match status" value="1"/>
</dbReference>
<keyword evidence="8" id="KW-1185">Reference proteome</keyword>
<keyword evidence="3" id="KW-0597">Phosphoprotein</keyword>
<evidence type="ECO:0000256" key="2">
    <source>
        <dbReference type="ARBA" id="ARBA00012438"/>
    </source>
</evidence>
<organism evidence="7 8">
    <name type="scientific">Chryseosolibacter histidini</name>
    <dbReference type="NCBI Taxonomy" id="2782349"/>
    <lineage>
        <taxon>Bacteria</taxon>
        <taxon>Pseudomonadati</taxon>
        <taxon>Bacteroidota</taxon>
        <taxon>Cytophagia</taxon>
        <taxon>Cytophagales</taxon>
        <taxon>Chryseotaleaceae</taxon>
        <taxon>Chryseosolibacter</taxon>
    </lineage>
</organism>
<dbReference type="InterPro" id="IPR005467">
    <property type="entry name" value="His_kinase_dom"/>
</dbReference>
<comment type="catalytic activity">
    <reaction evidence="1">
        <text>ATP + protein L-histidine = ADP + protein N-phospho-L-histidine.</text>
        <dbReference type="EC" id="2.7.13.3"/>
    </reaction>
</comment>
<evidence type="ECO:0000313" key="7">
    <source>
        <dbReference type="EMBL" id="MBT1695582.1"/>
    </source>
</evidence>
<dbReference type="CDD" id="cd00082">
    <property type="entry name" value="HisKA"/>
    <property type="match status" value="1"/>
</dbReference>
<sequence>MIKAPLNSVEFKLQERLKELKCLYELSSIAWEAGNNIADILQKTLGILPSAMQHPTLAEARIVADDQVFATAGFQLTRRRISSPLIIDQKKRGTLEIGYRAVKKPQTSHTFLTEEKRLIKAVARELSLIIKRTAVEEEKHNLQQQLRHSERLAFVGELSAGIAHELNEPLGRILGFAQLIKKEGSLNEQQHEDIERILKASLYAREVIKKLMIFSRQLPSQITAVNLNDIVENILYFMDVRYQSRKIKIQRKLDRHLPNIEADAVQLSQVLVNLVTNAIHAMSGGGALLIETGKKGNQVTLTVKDTGHGMTPEVRKKIFEPFFTTKPPGQGTGLGLSVVHGIVVAHHGSITVRSTPGKGTRFDITLPAGRRKGVRSK</sequence>
<dbReference type="InterPro" id="IPR003594">
    <property type="entry name" value="HATPase_dom"/>
</dbReference>
<dbReference type="EMBL" id="JAHESF010000002">
    <property type="protein sequence ID" value="MBT1695582.1"/>
    <property type="molecule type" value="Genomic_DNA"/>
</dbReference>
<dbReference type="PANTHER" id="PTHR43065">
    <property type="entry name" value="SENSOR HISTIDINE KINASE"/>
    <property type="match status" value="1"/>
</dbReference>
<dbReference type="Gene3D" id="3.30.565.10">
    <property type="entry name" value="Histidine kinase-like ATPase, C-terminal domain"/>
    <property type="match status" value="1"/>
</dbReference>
<gene>
    <name evidence="7" type="ORF">KK083_01760</name>
</gene>
<dbReference type="Proteomes" id="UP001319200">
    <property type="component" value="Unassembled WGS sequence"/>
</dbReference>
<dbReference type="PROSITE" id="PS50109">
    <property type="entry name" value="HIS_KIN"/>
    <property type="match status" value="1"/>
</dbReference>
<dbReference type="RefSeq" id="WP_254160048.1">
    <property type="nucleotide sequence ID" value="NZ_JAHESF010000002.1"/>
</dbReference>
<name>A0AAP2DI13_9BACT</name>
<keyword evidence="5" id="KW-0418">Kinase</keyword>
<dbReference type="InterPro" id="IPR036097">
    <property type="entry name" value="HisK_dim/P_sf"/>
</dbReference>
<comment type="caution">
    <text evidence="7">The sequence shown here is derived from an EMBL/GenBank/DDBJ whole genome shotgun (WGS) entry which is preliminary data.</text>
</comment>
<dbReference type="PRINTS" id="PR00344">
    <property type="entry name" value="BCTRLSENSOR"/>
</dbReference>
<dbReference type="SMART" id="SM00388">
    <property type="entry name" value="HisKA"/>
    <property type="match status" value="1"/>
</dbReference>
<dbReference type="PANTHER" id="PTHR43065:SF42">
    <property type="entry name" value="TWO-COMPONENT SENSOR PPRA"/>
    <property type="match status" value="1"/>
</dbReference>
<dbReference type="InterPro" id="IPR003661">
    <property type="entry name" value="HisK_dim/P_dom"/>
</dbReference>
<dbReference type="InterPro" id="IPR004358">
    <property type="entry name" value="Sig_transdc_His_kin-like_C"/>
</dbReference>
<evidence type="ECO:0000259" key="6">
    <source>
        <dbReference type="PROSITE" id="PS50109"/>
    </source>
</evidence>
<dbReference type="GO" id="GO:0000155">
    <property type="term" value="F:phosphorelay sensor kinase activity"/>
    <property type="evidence" value="ECO:0007669"/>
    <property type="project" value="InterPro"/>
</dbReference>
<keyword evidence="4" id="KW-0808">Transferase</keyword>
<dbReference type="EC" id="2.7.13.3" evidence="2"/>
<dbReference type="Pfam" id="PF00512">
    <property type="entry name" value="HisKA"/>
    <property type="match status" value="1"/>
</dbReference>
<dbReference type="AlphaFoldDB" id="A0AAP2DI13"/>
<proteinExistence type="predicted"/>
<feature type="domain" description="Histidine kinase" evidence="6">
    <location>
        <begin position="161"/>
        <end position="370"/>
    </location>
</feature>
<evidence type="ECO:0000256" key="3">
    <source>
        <dbReference type="ARBA" id="ARBA00022553"/>
    </source>
</evidence>
<protein>
    <recommendedName>
        <fullName evidence="2">histidine kinase</fullName>
        <ecNumber evidence="2">2.7.13.3</ecNumber>
    </recommendedName>
</protein>
<dbReference type="SUPFAM" id="SSF55874">
    <property type="entry name" value="ATPase domain of HSP90 chaperone/DNA topoisomerase II/histidine kinase"/>
    <property type="match status" value="1"/>
</dbReference>
<evidence type="ECO:0000256" key="5">
    <source>
        <dbReference type="ARBA" id="ARBA00022777"/>
    </source>
</evidence>